<dbReference type="Proteomes" id="UP000615446">
    <property type="component" value="Unassembled WGS sequence"/>
</dbReference>
<feature type="compositionally biased region" description="Polar residues" evidence="1">
    <location>
        <begin position="1"/>
        <end position="36"/>
    </location>
</feature>
<protein>
    <submittedName>
        <fullName evidence="2">Uncharacterized protein</fullName>
    </submittedName>
</protein>
<name>A0A2Z6QYM3_9GLOM</name>
<reference evidence="2 4" key="1">
    <citation type="submission" date="2017-11" db="EMBL/GenBank/DDBJ databases">
        <title>The genome of Rhizophagus clarus HR1 reveals common genetic basis of auxotrophy among arbuscular mycorrhizal fungi.</title>
        <authorList>
            <person name="Kobayashi Y."/>
        </authorList>
    </citation>
    <scope>NUCLEOTIDE SEQUENCE [LARGE SCALE GENOMIC DNA]</scope>
    <source>
        <strain evidence="2 4">HR1</strain>
    </source>
</reference>
<evidence type="ECO:0000313" key="3">
    <source>
        <dbReference type="EMBL" id="GES73041.1"/>
    </source>
</evidence>
<dbReference type="Proteomes" id="UP000247702">
    <property type="component" value="Unassembled WGS sequence"/>
</dbReference>
<dbReference type="AlphaFoldDB" id="A0A2Z6QYM3"/>
<reference evidence="3" key="2">
    <citation type="submission" date="2019-10" db="EMBL/GenBank/DDBJ databases">
        <title>Conservation and host-specific expression of non-tandemly repeated heterogenous ribosome RNA gene in arbuscular mycorrhizal fungi.</title>
        <authorList>
            <person name="Maeda T."/>
            <person name="Kobayashi Y."/>
            <person name="Nakagawa T."/>
            <person name="Ezawa T."/>
            <person name="Yamaguchi K."/>
            <person name="Bino T."/>
            <person name="Nishimoto Y."/>
            <person name="Shigenobu S."/>
            <person name="Kawaguchi M."/>
        </authorList>
    </citation>
    <scope>NUCLEOTIDE SEQUENCE</scope>
    <source>
        <strain evidence="3">HR1</strain>
    </source>
</reference>
<evidence type="ECO:0000313" key="4">
    <source>
        <dbReference type="Proteomes" id="UP000247702"/>
    </source>
</evidence>
<keyword evidence="4" id="KW-1185">Reference proteome</keyword>
<accession>A0A2Z6QYM3</accession>
<proteinExistence type="predicted"/>
<evidence type="ECO:0000256" key="1">
    <source>
        <dbReference type="SAM" id="MobiDB-lite"/>
    </source>
</evidence>
<comment type="caution">
    <text evidence="2">The sequence shown here is derived from an EMBL/GenBank/DDBJ whole genome shotgun (WGS) entry which is preliminary data.</text>
</comment>
<dbReference type="EMBL" id="BEXD01000890">
    <property type="protein sequence ID" value="GBB90879.1"/>
    <property type="molecule type" value="Genomic_DNA"/>
</dbReference>
<sequence>MSRNILQNDQNDPTFTESNNLQPTDVQPEHSSNINYNDVFDNPSDNNFPMFYTNNNNFDQQSSTYNENISSNSVVSSYAPQNYVDPQQPIQNTSFNMNTINPSQSGILSFDIPGFKIIVIPTFSQQDNTYLNYSSSDFTNTQFTQFQQ</sequence>
<feature type="region of interest" description="Disordered" evidence="1">
    <location>
        <begin position="1"/>
        <end position="40"/>
    </location>
</feature>
<dbReference type="OrthoDB" id="2361048at2759"/>
<dbReference type="EMBL" id="BLAL01000005">
    <property type="protein sequence ID" value="GES73041.1"/>
    <property type="molecule type" value="Genomic_DNA"/>
</dbReference>
<gene>
    <name evidence="3" type="ORF">RCL2_000058400</name>
    <name evidence="2" type="ORF">RclHR1_00180017</name>
</gene>
<evidence type="ECO:0000313" key="2">
    <source>
        <dbReference type="EMBL" id="GBB90879.1"/>
    </source>
</evidence>
<organism evidence="2 4">
    <name type="scientific">Rhizophagus clarus</name>
    <dbReference type="NCBI Taxonomy" id="94130"/>
    <lineage>
        <taxon>Eukaryota</taxon>
        <taxon>Fungi</taxon>
        <taxon>Fungi incertae sedis</taxon>
        <taxon>Mucoromycota</taxon>
        <taxon>Glomeromycotina</taxon>
        <taxon>Glomeromycetes</taxon>
        <taxon>Glomerales</taxon>
        <taxon>Glomeraceae</taxon>
        <taxon>Rhizophagus</taxon>
    </lineage>
</organism>